<dbReference type="GO" id="GO:0044715">
    <property type="term" value="F:8-oxo-dGDP phosphatase activity"/>
    <property type="evidence" value="ECO:0007669"/>
    <property type="project" value="TreeGrafter"/>
</dbReference>
<evidence type="ECO:0000259" key="18">
    <source>
        <dbReference type="PROSITE" id="PS51462"/>
    </source>
</evidence>
<evidence type="ECO:0000256" key="15">
    <source>
        <dbReference type="ARBA" id="ARBA00041979"/>
    </source>
</evidence>
<dbReference type="GO" id="GO:0046872">
    <property type="term" value="F:metal ion binding"/>
    <property type="evidence" value="ECO:0007669"/>
    <property type="project" value="UniProtKB-KW"/>
</dbReference>
<dbReference type="OrthoDB" id="9810648at2"/>
<dbReference type="PRINTS" id="PR00502">
    <property type="entry name" value="NUDIXFAMILY"/>
</dbReference>
<dbReference type="InterPro" id="IPR015797">
    <property type="entry name" value="NUDIX_hydrolase-like_dom_sf"/>
</dbReference>
<keyword evidence="20" id="KW-1185">Reference proteome</keyword>
<evidence type="ECO:0000313" key="19">
    <source>
        <dbReference type="EMBL" id="RUL86104.1"/>
    </source>
</evidence>
<keyword evidence="5" id="KW-0479">Metal-binding</keyword>
<evidence type="ECO:0000256" key="8">
    <source>
        <dbReference type="ARBA" id="ARBA00022842"/>
    </source>
</evidence>
<dbReference type="GO" id="GO:0044716">
    <property type="term" value="F:8-oxo-GDP phosphatase activity"/>
    <property type="evidence" value="ECO:0007669"/>
    <property type="project" value="TreeGrafter"/>
</dbReference>
<dbReference type="InterPro" id="IPR047127">
    <property type="entry name" value="MutT-like"/>
</dbReference>
<keyword evidence="4" id="KW-0235">DNA replication</keyword>
<evidence type="ECO:0000256" key="9">
    <source>
        <dbReference type="ARBA" id="ARBA00023204"/>
    </source>
</evidence>
<dbReference type="Proteomes" id="UP000280296">
    <property type="component" value="Unassembled WGS sequence"/>
</dbReference>
<name>A0A432MH57_9BACT</name>
<reference evidence="19 20" key="2">
    <citation type="submission" date="2019-01" db="EMBL/GenBank/DDBJ databases">
        <title>Tautonia sociabilis, a novel thermotolerant planctomycete of Isosphaeraceae family, isolated from a 4000 m deep subterranean habitat.</title>
        <authorList>
            <person name="Kovaleva O.L."/>
            <person name="Elcheninov A.G."/>
            <person name="Van Heerden E."/>
            <person name="Toshchakov S.V."/>
            <person name="Novikov A."/>
            <person name="Bonch-Osmolovskaya E.A."/>
            <person name="Kublanov I.V."/>
        </authorList>
    </citation>
    <scope>NUCLEOTIDE SEQUENCE [LARGE SCALE GENOMIC DNA]</scope>
    <source>
        <strain evidence="19 20">GM2012</strain>
    </source>
</reference>
<dbReference type="EMBL" id="RYZH01000034">
    <property type="protein sequence ID" value="RUL86104.1"/>
    <property type="molecule type" value="Genomic_DNA"/>
</dbReference>
<feature type="region of interest" description="Disordered" evidence="17">
    <location>
        <begin position="24"/>
        <end position="51"/>
    </location>
</feature>
<evidence type="ECO:0000256" key="11">
    <source>
        <dbReference type="ARBA" id="ARBA00036904"/>
    </source>
</evidence>
<comment type="catalytic activity">
    <reaction evidence="11">
        <text>8-oxo-GTP + H2O = 8-oxo-GMP + diphosphate + H(+)</text>
        <dbReference type="Rhea" id="RHEA:67616"/>
        <dbReference type="ChEBI" id="CHEBI:15377"/>
        <dbReference type="ChEBI" id="CHEBI:15378"/>
        <dbReference type="ChEBI" id="CHEBI:33019"/>
        <dbReference type="ChEBI" id="CHEBI:143553"/>
        <dbReference type="ChEBI" id="CHEBI:145694"/>
    </reaction>
</comment>
<dbReference type="RefSeq" id="WP_126726651.1">
    <property type="nucleotide sequence ID" value="NZ_RYZH01000034.1"/>
</dbReference>
<evidence type="ECO:0000256" key="3">
    <source>
        <dbReference type="ARBA" id="ARBA00022457"/>
    </source>
</evidence>
<comment type="similarity">
    <text evidence="2">Belongs to the Nudix hydrolase family.</text>
</comment>
<dbReference type="InterPro" id="IPR000086">
    <property type="entry name" value="NUDIX_hydrolase_dom"/>
</dbReference>
<dbReference type="CDD" id="cd03425">
    <property type="entry name" value="NUDIX_MutT_NudA_like"/>
    <property type="match status" value="1"/>
</dbReference>
<evidence type="ECO:0000256" key="13">
    <source>
        <dbReference type="ARBA" id="ARBA00040794"/>
    </source>
</evidence>
<evidence type="ECO:0000256" key="16">
    <source>
        <dbReference type="ARBA" id="ARBA00042798"/>
    </source>
</evidence>
<evidence type="ECO:0000256" key="12">
    <source>
        <dbReference type="ARBA" id="ARBA00038905"/>
    </source>
</evidence>
<comment type="cofactor">
    <cofactor evidence="1">
        <name>Mg(2+)</name>
        <dbReference type="ChEBI" id="CHEBI:18420"/>
    </cofactor>
</comment>
<dbReference type="SUPFAM" id="SSF55811">
    <property type="entry name" value="Nudix"/>
    <property type="match status" value="1"/>
</dbReference>
<dbReference type="GO" id="GO:0035539">
    <property type="term" value="F:8-oxo-7,8-dihydrodeoxyguanosine triphosphate pyrophosphatase activity"/>
    <property type="evidence" value="ECO:0007669"/>
    <property type="project" value="UniProtKB-EC"/>
</dbReference>
<comment type="catalytic activity">
    <reaction evidence="10">
        <text>8-oxo-dGTP + H2O = 8-oxo-dGMP + diphosphate + H(+)</text>
        <dbReference type="Rhea" id="RHEA:31575"/>
        <dbReference type="ChEBI" id="CHEBI:15377"/>
        <dbReference type="ChEBI" id="CHEBI:15378"/>
        <dbReference type="ChEBI" id="CHEBI:33019"/>
        <dbReference type="ChEBI" id="CHEBI:63224"/>
        <dbReference type="ChEBI" id="CHEBI:77896"/>
        <dbReference type="EC" id="3.6.1.55"/>
    </reaction>
</comment>
<sequence>MAGATGATRVGIGLIARGGRVLIRRRPPRPGSPMPGLWEFPGGKCEPGESPEAAAARECREETGLLVEIGRRRRVVTHRYPHGLVELHYFDARPADPGAEPEAGSGFIWAPVADLPNLSFPEANAPILAELASSSDEEAG</sequence>
<evidence type="ECO:0000256" key="14">
    <source>
        <dbReference type="ARBA" id="ARBA00041592"/>
    </source>
</evidence>
<dbReference type="Gene3D" id="3.90.79.10">
    <property type="entry name" value="Nucleoside Triphosphate Pyrophosphohydrolase"/>
    <property type="match status" value="1"/>
</dbReference>
<dbReference type="Pfam" id="PF00293">
    <property type="entry name" value="NUDIX"/>
    <property type="match status" value="1"/>
</dbReference>
<reference evidence="19 20" key="1">
    <citation type="submission" date="2018-12" db="EMBL/GenBank/DDBJ databases">
        <authorList>
            <person name="Toschakov S.V."/>
        </authorList>
    </citation>
    <scope>NUCLEOTIDE SEQUENCE [LARGE SCALE GENOMIC DNA]</scope>
    <source>
        <strain evidence="19 20">GM2012</strain>
    </source>
</reference>
<keyword evidence="3" id="KW-0515">Mutator protein</keyword>
<accession>A0A432MH57</accession>
<dbReference type="GO" id="GO:0006281">
    <property type="term" value="P:DNA repair"/>
    <property type="evidence" value="ECO:0007669"/>
    <property type="project" value="UniProtKB-KW"/>
</dbReference>
<evidence type="ECO:0000313" key="20">
    <source>
        <dbReference type="Proteomes" id="UP000280296"/>
    </source>
</evidence>
<evidence type="ECO:0000256" key="5">
    <source>
        <dbReference type="ARBA" id="ARBA00022723"/>
    </source>
</evidence>
<dbReference type="PANTHER" id="PTHR47707:SF1">
    <property type="entry name" value="NUDIX HYDROLASE FAMILY PROTEIN"/>
    <property type="match status" value="1"/>
</dbReference>
<comment type="caution">
    <text evidence="19">The sequence shown here is derived from an EMBL/GenBank/DDBJ whole genome shotgun (WGS) entry which is preliminary data.</text>
</comment>
<proteinExistence type="inferred from homology"/>
<feature type="domain" description="Nudix hydrolase" evidence="18">
    <location>
        <begin position="6"/>
        <end position="133"/>
    </location>
</feature>
<keyword evidence="9" id="KW-0234">DNA repair</keyword>
<gene>
    <name evidence="19" type="ORF">TsocGM_16945</name>
</gene>
<organism evidence="19 20">
    <name type="scientific">Tautonia sociabilis</name>
    <dbReference type="NCBI Taxonomy" id="2080755"/>
    <lineage>
        <taxon>Bacteria</taxon>
        <taxon>Pseudomonadati</taxon>
        <taxon>Planctomycetota</taxon>
        <taxon>Planctomycetia</taxon>
        <taxon>Isosphaerales</taxon>
        <taxon>Isosphaeraceae</taxon>
        <taxon>Tautonia</taxon>
    </lineage>
</organism>
<dbReference type="AlphaFoldDB" id="A0A432MH57"/>
<evidence type="ECO:0000256" key="10">
    <source>
        <dbReference type="ARBA" id="ARBA00035861"/>
    </source>
</evidence>
<dbReference type="GO" id="GO:0008413">
    <property type="term" value="F:8-oxo-7,8-dihydroguanosine triphosphate pyrophosphatase activity"/>
    <property type="evidence" value="ECO:0007669"/>
    <property type="project" value="TreeGrafter"/>
</dbReference>
<keyword evidence="7" id="KW-0378">Hydrolase</keyword>
<dbReference type="InterPro" id="IPR020476">
    <property type="entry name" value="Nudix_hydrolase"/>
</dbReference>
<keyword evidence="8" id="KW-0460">Magnesium</keyword>
<evidence type="ECO:0000256" key="4">
    <source>
        <dbReference type="ARBA" id="ARBA00022705"/>
    </source>
</evidence>
<evidence type="ECO:0000256" key="6">
    <source>
        <dbReference type="ARBA" id="ARBA00022763"/>
    </source>
</evidence>
<dbReference type="EC" id="3.6.1.55" evidence="12"/>
<protein>
    <recommendedName>
        <fullName evidence="13">8-oxo-dGTP diphosphatase</fullName>
        <ecNumber evidence="12">3.6.1.55</ecNumber>
    </recommendedName>
    <alternativeName>
        <fullName evidence="16">7,8-dihydro-8-oxoguanine-triphosphatase</fullName>
    </alternativeName>
    <alternativeName>
        <fullName evidence="15">Mutator protein MutT</fullName>
    </alternativeName>
    <alternativeName>
        <fullName evidence="14">dGTP pyrophosphohydrolase</fullName>
    </alternativeName>
</protein>
<dbReference type="PROSITE" id="PS51462">
    <property type="entry name" value="NUDIX"/>
    <property type="match status" value="1"/>
</dbReference>
<dbReference type="GO" id="GO:0006260">
    <property type="term" value="P:DNA replication"/>
    <property type="evidence" value="ECO:0007669"/>
    <property type="project" value="UniProtKB-KW"/>
</dbReference>
<evidence type="ECO:0000256" key="7">
    <source>
        <dbReference type="ARBA" id="ARBA00022801"/>
    </source>
</evidence>
<keyword evidence="6" id="KW-0227">DNA damage</keyword>
<evidence type="ECO:0000256" key="17">
    <source>
        <dbReference type="SAM" id="MobiDB-lite"/>
    </source>
</evidence>
<evidence type="ECO:0000256" key="1">
    <source>
        <dbReference type="ARBA" id="ARBA00001946"/>
    </source>
</evidence>
<dbReference type="PANTHER" id="PTHR47707">
    <property type="entry name" value="8-OXO-DGTP DIPHOSPHATASE"/>
    <property type="match status" value="1"/>
</dbReference>
<evidence type="ECO:0000256" key="2">
    <source>
        <dbReference type="ARBA" id="ARBA00005582"/>
    </source>
</evidence>